<organism evidence="3 4">
    <name type="scientific">Athelia psychrophila</name>
    <dbReference type="NCBI Taxonomy" id="1759441"/>
    <lineage>
        <taxon>Eukaryota</taxon>
        <taxon>Fungi</taxon>
        <taxon>Dikarya</taxon>
        <taxon>Basidiomycota</taxon>
        <taxon>Agaricomycotina</taxon>
        <taxon>Agaricomycetes</taxon>
        <taxon>Agaricomycetidae</taxon>
        <taxon>Atheliales</taxon>
        <taxon>Atheliaceae</taxon>
        <taxon>Athelia</taxon>
    </lineage>
</organism>
<feature type="region of interest" description="Disordered" evidence="1">
    <location>
        <begin position="210"/>
        <end position="277"/>
    </location>
</feature>
<evidence type="ECO:0000256" key="1">
    <source>
        <dbReference type="SAM" id="MobiDB-lite"/>
    </source>
</evidence>
<dbReference type="EMBL" id="KV417580">
    <property type="protein sequence ID" value="KZP17647.1"/>
    <property type="molecule type" value="Genomic_DNA"/>
</dbReference>
<dbReference type="PANTHER" id="PTHR36223">
    <property type="entry name" value="BETA-LACTAMASE-TYPE TRANSPEPTIDASE FOLD DOMAIN CONTAINING PROTEIN"/>
    <property type="match status" value="1"/>
</dbReference>
<dbReference type="AlphaFoldDB" id="A0A166GAW7"/>
<protein>
    <recommendedName>
        <fullName evidence="2">DUF7918 domain-containing protein</fullName>
    </recommendedName>
</protein>
<evidence type="ECO:0000313" key="4">
    <source>
        <dbReference type="Proteomes" id="UP000076532"/>
    </source>
</evidence>
<accession>A0A166GAW7</accession>
<dbReference type="OrthoDB" id="3364132at2759"/>
<name>A0A166GAW7_9AGAM</name>
<keyword evidence="4" id="KW-1185">Reference proteome</keyword>
<dbReference type="Pfam" id="PF25534">
    <property type="entry name" value="DUF7918"/>
    <property type="match status" value="1"/>
</dbReference>
<sequence>MPIRCKGLFASVHSSGKELTPVGIVKSADDKEVTCWIASAAGKRNPGGSGLFSGLGPGFLSGRVEVDGEQCGGIIMEPSTQRDYIFIKAGLETSQDTIRKFTFAHVELTDDDAFLETSQNIGEICLAIWKVEIVATTNEYRSSHEEGKVHERSKKLTTHRVKLGEEVDSMPTKSSVVNVIGDEPVVKMTFKYRPRELLVAEGIIGSTESNAVKTKSRKARKRQRAAELPAKEESVDDTTGFTNTETVRAGKRRKMEDAPTASGSGYESNVGEPSYSE</sequence>
<dbReference type="STRING" id="436010.A0A166GAW7"/>
<feature type="compositionally biased region" description="Basic residues" evidence="1">
    <location>
        <begin position="214"/>
        <end position="223"/>
    </location>
</feature>
<feature type="domain" description="DUF7918" evidence="2">
    <location>
        <begin position="60"/>
        <end position="205"/>
    </location>
</feature>
<dbReference type="InterPro" id="IPR057678">
    <property type="entry name" value="DUF7918"/>
</dbReference>
<reference evidence="3 4" key="1">
    <citation type="journal article" date="2016" name="Mol. Biol. Evol.">
        <title>Comparative Genomics of Early-Diverging Mushroom-Forming Fungi Provides Insights into the Origins of Lignocellulose Decay Capabilities.</title>
        <authorList>
            <person name="Nagy L.G."/>
            <person name="Riley R."/>
            <person name="Tritt A."/>
            <person name="Adam C."/>
            <person name="Daum C."/>
            <person name="Floudas D."/>
            <person name="Sun H."/>
            <person name="Yadav J.S."/>
            <person name="Pangilinan J."/>
            <person name="Larsson K.H."/>
            <person name="Matsuura K."/>
            <person name="Barry K."/>
            <person name="Labutti K."/>
            <person name="Kuo R."/>
            <person name="Ohm R.A."/>
            <person name="Bhattacharya S.S."/>
            <person name="Shirouzu T."/>
            <person name="Yoshinaga Y."/>
            <person name="Martin F.M."/>
            <person name="Grigoriev I.V."/>
            <person name="Hibbett D.S."/>
        </authorList>
    </citation>
    <scope>NUCLEOTIDE SEQUENCE [LARGE SCALE GENOMIC DNA]</scope>
    <source>
        <strain evidence="3 4">CBS 109695</strain>
    </source>
</reference>
<gene>
    <name evidence="3" type="ORF">FIBSPDRAFT_933863</name>
</gene>
<dbReference type="PANTHER" id="PTHR36223:SF1">
    <property type="entry name" value="TRANSCRIPTION ELONGATION FACTOR EAF N-TERMINAL DOMAIN-CONTAINING PROTEIN"/>
    <property type="match status" value="1"/>
</dbReference>
<evidence type="ECO:0000313" key="3">
    <source>
        <dbReference type="EMBL" id="KZP17647.1"/>
    </source>
</evidence>
<evidence type="ECO:0000259" key="2">
    <source>
        <dbReference type="Pfam" id="PF25534"/>
    </source>
</evidence>
<feature type="compositionally biased region" description="Polar residues" evidence="1">
    <location>
        <begin position="237"/>
        <end position="246"/>
    </location>
</feature>
<dbReference type="Proteomes" id="UP000076532">
    <property type="component" value="Unassembled WGS sequence"/>
</dbReference>
<proteinExistence type="predicted"/>